<dbReference type="Gene3D" id="2.115.10.20">
    <property type="entry name" value="Glycosyl hydrolase domain, family 43"/>
    <property type="match status" value="1"/>
</dbReference>
<dbReference type="InterPro" id="IPR023296">
    <property type="entry name" value="Glyco_hydro_beta-prop_sf"/>
</dbReference>
<dbReference type="EMBL" id="HE793701">
    <property type="protein sequence ID" value="CCG85352.1"/>
    <property type="molecule type" value="Genomic_DNA"/>
</dbReference>
<dbReference type="SUPFAM" id="SSF49899">
    <property type="entry name" value="Concanavalin A-like lectins/glucanases"/>
    <property type="match status" value="1"/>
</dbReference>
<keyword evidence="2 4" id="KW-0378">Hydrolase</keyword>
<dbReference type="InterPro" id="IPR006311">
    <property type="entry name" value="TAT_signal"/>
</dbReference>
<dbReference type="GO" id="GO:0005737">
    <property type="term" value="C:cytoplasm"/>
    <property type="evidence" value="ECO:0007669"/>
    <property type="project" value="TreeGrafter"/>
</dbReference>
<evidence type="ECO:0000259" key="6">
    <source>
        <dbReference type="Pfam" id="PF08244"/>
    </source>
</evidence>
<comment type="similarity">
    <text evidence="1 4">Belongs to the glycosyl hydrolase 32 family.</text>
</comment>
<dbReference type="CDD" id="cd18622">
    <property type="entry name" value="GH32_Inu-like"/>
    <property type="match status" value="1"/>
</dbReference>
<dbReference type="AlphaFoldDB" id="I0JV85"/>
<dbReference type="SMART" id="SM00640">
    <property type="entry name" value="Glyco_32"/>
    <property type="match status" value="1"/>
</dbReference>
<organism evidence="7">
    <name type="scientific">Saccharopolyspora rectivirgula</name>
    <dbReference type="NCBI Taxonomy" id="28042"/>
    <lineage>
        <taxon>Bacteria</taxon>
        <taxon>Bacillati</taxon>
        <taxon>Actinomycetota</taxon>
        <taxon>Actinomycetes</taxon>
        <taxon>Pseudonocardiales</taxon>
        <taxon>Pseudonocardiaceae</taxon>
        <taxon>Saccharopolyspora</taxon>
    </lineage>
</organism>
<dbReference type="PANTHER" id="PTHR42800">
    <property type="entry name" value="EXOINULINASE INUD (AFU_ORTHOLOGUE AFUA_5G00480)"/>
    <property type="match status" value="1"/>
</dbReference>
<evidence type="ECO:0000259" key="5">
    <source>
        <dbReference type="Pfam" id="PF00251"/>
    </source>
</evidence>
<sequence>MANMDDQRPLMLGRRRFLAATGALAGLGALHAIAGGGIASAAETPQWRPTVRFAPARNWMNDPNGLVYFQGEYHLFFQHNPYGDQWGNLSWGHAVSPDLVRWQELPVALEPDELGDIFSGSAVVDHHDSSGFFGGQPGLVAIYTSAGDTQQQSLAYSSDRGRTWTKYAGNPVIPNPGIPDFRDPKLFWHAPTNRWILLVAAGDRIHIYGSTNLVEWDKLSEFGADHGSHGGVWECPDLFELPVDGGPTRWVLIVSINPGGPAGGSATQYFLGDFDGTTFTSDGAPNDVLWADRGADFYAPQSFSDMPDGRRVWVGWMSNWNYAGEIPTDPWRGMYTTPRQLSLTAAGGNVELAQQPVDELAAVRANRRAWSGVVTDGQTPEFTGTALDIVATFRLGAAETVGVDVFAGTNHRTRIGYDLAAQELFIDRTQSGTTQVHSTFPAVHTTPLTVSDGVLPLRIVADRSGVEVFAAGGRAVLTDAVFPDDGSDKVHLFATNGQVQADIEVFDLAP</sequence>
<dbReference type="PANTHER" id="PTHR42800:SF1">
    <property type="entry name" value="EXOINULINASE INUD (AFU_ORTHOLOGUE AFUA_5G00480)"/>
    <property type="match status" value="1"/>
</dbReference>
<name>I0JV85_9PSEU</name>
<dbReference type="PROSITE" id="PS51318">
    <property type="entry name" value="TAT"/>
    <property type="match status" value="1"/>
</dbReference>
<protein>
    <submittedName>
        <fullName evidence="7">DNA</fullName>
    </submittedName>
</protein>
<dbReference type="InterPro" id="IPR013148">
    <property type="entry name" value="Glyco_hydro_32_N"/>
</dbReference>
<evidence type="ECO:0000256" key="4">
    <source>
        <dbReference type="RuleBase" id="RU362110"/>
    </source>
</evidence>
<dbReference type="Gene3D" id="2.60.120.560">
    <property type="entry name" value="Exo-inulinase, domain 1"/>
    <property type="match status" value="1"/>
</dbReference>
<keyword evidence="3 4" id="KW-0326">Glycosidase</keyword>
<dbReference type="Pfam" id="PF08244">
    <property type="entry name" value="Glyco_hydro_32C"/>
    <property type="match status" value="1"/>
</dbReference>
<dbReference type="InterPro" id="IPR013189">
    <property type="entry name" value="Glyco_hydro_32_C"/>
</dbReference>
<feature type="domain" description="Glycosyl hydrolase family 32 C-terminal" evidence="6">
    <location>
        <begin position="375"/>
        <end position="504"/>
    </location>
</feature>
<accession>I0JV85</accession>
<evidence type="ECO:0000256" key="2">
    <source>
        <dbReference type="ARBA" id="ARBA00022801"/>
    </source>
</evidence>
<dbReference type="InterPro" id="IPR013320">
    <property type="entry name" value="ConA-like_dom_sf"/>
</dbReference>
<dbReference type="GO" id="GO:0004575">
    <property type="term" value="F:sucrose alpha-glucosidase activity"/>
    <property type="evidence" value="ECO:0007669"/>
    <property type="project" value="TreeGrafter"/>
</dbReference>
<dbReference type="SUPFAM" id="SSF75005">
    <property type="entry name" value="Arabinanase/levansucrase/invertase"/>
    <property type="match status" value="1"/>
</dbReference>
<evidence type="ECO:0000256" key="3">
    <source>
        <dbReference type="ARBA" id="ARBA00023295"/>
    </source>
</evidence>
<feature type="domain" description="Glycosyl hydrolase family 32 N-terminal" evidence="5">
    <location>
        <begin position="53"/>
        <end position="356"/>
    </location>
</feature>
<dbReference type="InterPro" id="IPR001362">
    <property type="entry name" value="Glyco_hydro_32"/>
</dbReference>
<dbReference type="GO" id="GO:0005987">
    <property type="term" value="P:sucrose catabolic process"/>
    <property type="evidence" value="ECO:0007669"/>
    <property type="project" value="TreeGrafter"/>
</dbReference>
<gene>
    <name evidence="7" type="primary">gsr15</name>
</gene>
<dbReference type="Pfam" id="PF00251">
    <property type="entry name" value="Glyco_hydro_32N"/>
    <property type="match status" value="1"/>
</dbReference>
<evidence type="ECO:0000256" key="1">
    <source>
        <dbReference type="ARBA" id="ARBA00009902"/>
    </source>
</evidence>
<proteinExistence type="inferred from homology"/>
<evidence type="ECO:0000313" key="7">
    <source>
        <dbReference type="EMBL" id="CCG85352.1"/>
    </source>
</evidence>
<reference evidence="7" key="1">
    <citation type="submission" date="2012-03" db="EMBL/GenBank/DDBJ databases">
        <title>Identification of immuno-reactive proteins from Saccharopolyspora rectivirgula for serodiagnosis of Farmers Lung Disease.</title>
        <authorList>
            <person name="Barrera C."/>
            <person name="Rognon B."/>
            <person name="Millon L."/>
            <person name="Quadroni M."/>
            <person name="Roussel S."/>
            <person name="Reboux G."/>
            <person name="Zaugg C."/>
            <person name="Monod M."/>
        </authorList>
    </citation>
    <scope>NUCLEOTIDE SEQUENCE</scope>
    <source>
        <strain evidence="7">DSMZ 43113</strain>
    </source>
</reference>